<dbReference type="STRING" id="910347.SAMN05421773_103437"/>
<dbReference type="GO" id="GO:0004519">
    <property type="term" value="F:endonuclease activity"/>
    <property type="evidence" value="ECO:0007669"/>
    <property type="project" value="UniProtKB-KW"/>
</dbReference>
<dbReference type="AlphaFoldDB" id="A0A1I1JK34"/>
<dbReference type="Gene3D" id="3.60.10.10">
    <property type="entry name" value="Endonuclease/exonuclease/phosphatase"/>
    <property type="match status" value="1"/>
</dbReference>
<gene>
    <name evidence="2" type="ORF">SAMN05421773_103437</name>
</gene>
<reference evidence="2 3" key="1">
    <citation type="submission" date="2016-10" db="EMBL/GenBank/DDBJ databases">
        <authorList>
            <person name="de Groot N.N."/>
        </authorList>
    </citation>
    <scope>NUCLEOTIDE SEQUENCE [LARGE SCALE GENOMIC DNA]</scope>
    <source>
        <strain evidence="2 3">CGMCC 4.5739</strain>
    </source>
</reference>
<dbReference type="Proteomes" id="UP000199207">
    <property type="component" value="Unassembled WGS sequence"/>
</dbReference>
<dbReference type="InterPro" id="IPR005135">
    <property type="entry name" value="Endo/exonuclease/phosphatase"/>
</dbReference>
<dbReference type="Pfam" id="PF03372">
    <property type="entry name" value="Exo_endo_phos"/>
    <property type="match status" value="1"/>
</dbReference>
<feature type="domain" description="Endonuclease/exonuclease/phosphatase" evidence="1">
    <location>
        <begin position="21"/>
        <end position="229"/>
    </location>
</feature>
<dbReference type="GO" id="GO:0004527">
    <property type="term" value="F:exonuclease activity"/>
    <property type="evidence" value="ECO:0007669"/>
    <property type="project" value="UniProtKB-KW"/>
</dbReference>
<protein>
    <submittedName>
        <fullName evidence="2">Metal-dependent hydrolase, endonuclease/exonuclease/phosphatase family</fullName>
    </submittedName>
</protein>
<keyword evidence="2" id="KW-0540">Nuclease</keyword>
<organism evidence="2 3">
    <name type="scientific">Streptomyces aidingensis</name>
    <dbReference type="NCBI Taxonomy" id="910347"/>
    <lineage>
        <taxon>Bacteria</taxon>
        <taxon>Bacillati</taxon>
        <taxon>Actinomycetota</taxon>
        <taxon>Actinomycetes</taxon>
        <taxon>Kitasatosporales</taxon>
        <taxon>Streptomycetaceae</taxon>
        <taxon>Streptomyces</taxon>
    </lineage>
</organism>
<name>A0A1I1JK34_9ACTN</name>
<keyword evidence="2" id="KW-0255">Endonuclease</keyword>
<sequence length="260" mass="27591">MSGAGPSAAAAEPVAVTGMIGTYNIYGNVGHRGDAGTWIEEEAERLHAIAPPGGWFSLALQEVCHNQGAALAAATGMHGTFYDTGVTCANGERYGNVILTRSAPLRTHTYTFPTQTGREEKRGAVCAVFPAILGEVVTCSVHLESGSEEVRAAQAAELMAWQPGGRPFEDYAAALIGGDLNAEPHHATVTPLYQAAEEADGPRDAWRHATHDDGRKLDYLFTTGTSSNTHWRTTATTAVATPHSDHLIYASRLDCTLCLV</sequence>
<proteinExistence type="predicted"/>
<evidence type="ECO:0000313" key="2">
    <source>
        <dbReference type="EMBL" id="SFC48531.1"/>
    </source>
</evidence>
<dbReference type="InterPro" id="IPR036691">
    <property type="entry name" value="Endo/exonu/phosph_ase_sf"/>
</dbReference>
<keyword evidence="2" id="KW-0269">Exonuclease</keyword>
<evidence type="ECO:0000313" key="3">
    <source>
        <dbReference type="Proteomes" id="UP000199207"/>
    </source>
</evidence>
<accession>A0A1I1JK34</accession>
<keyword evidence="2" id="KW-0378">Hydrolase</keyword>
<dbReference type="SUPFAM" id="SSF56219">
    <property type="entry name" value="DNase I-like"/>
    <property type="match status" value="1"/>
</dbReference>
<keyword evidence="3" id="KW-1185">Reference proteome</keyword>
<dbReference type="EMBL" id="FOLM01000003">
    <property type="protein sequence ID" value="SFC48531.1"/>
    <property type="molecule type" value="Genomic_DNA"/>
</dbReference>
<evidence type="ECO:0000259" key="1">
    <source>
        <dbReference type="Pfam" id="PF03372"/>
    </source>
</evidence>